<accession>A0ABX5AV20</accession>
<keyword evidence="2" id="KW-1185">Reference proteome</keyword>
<evidence type="ECO:0000313" key="2">
    <source>
        <dbReference type="Proteomes" id="UP000237755"/>
    </source>
</evidence>
<dbReference type="Proteomes" id="UP000237755">
    <property type="component" value="Unassembled WGS sequence"/>
</dbReference>
<name>A0ABX5AV20_9MICO</name>
<organism evidence="1 2">
    <name type="scientific">Microterricola pindariensis</name>
    <dbReference type="NCBI Taxonomy" id="478010"/>
    <lineage>
        <taxon>Bacteria</taxon>
        <taxon>Bacillati</taxon>
        <taxon>Actinomycetota</taxon>
        <taxon>Actinomycetes</taxon>
        <taxon>Micrococcales</taxon>
        <taxon>Microbacteriaceae</taxon>
        <taxon>Microterricola</taxon>
    </lineage>
</organism>
<gene>
    <name evidence="1" type="ORF">GY24_12205</name>
</gene>
<protein>
    <submittedName>
        <fullName evidence="1">Uncharacterized protein</fullName>
    </submittedName>
</protein>
<proteinExistence type="predicted"/>
<dbReference type="EMBL" id="MPZN01000042">
    <property type="protein sequence ID" value="PPL16838.1"/>
    <property type="molecule type" value="Genomic_DNA"/>
</dbReference>
<sequence>MPVAELETIIGGPLTLTDAGAERSIEQSGGRANFAYAGGLFCAWNDAEGTPRAGATLVPNAQAAARTIADEFESGSDPVIPLYAHCVGWACESGGFVDEYRVSVFAGADQPGADAEAAIVRVSDSLRTVLAATGPAGPLPPLSTDWADGPTSCEEMLPAAQFAAHLGDDSLVYSPGYAYEDSNGGDNALLSAGGFICRYRSAAADGVSGTIAVLPDAAATLARVRAHSDGVAAVDIEGAPDADAVVSCWNNGNPAWSAGSTGRCTVHMQLRGAWVQVSAAETSLSEAEVTERARIAAAPVAAALG</sequence>
<comment type="caution">
    <text evidence="1">The sequence shown here is derived from an EMBL/GenBank/DDBJ whole genome shotgun (WGS) entry which is preliminary data.</text>
</comment>
<reference evidence="1 2" key="1">
    <citation type="journal article" date="2008" name="Int. J. Syst. Evol. Microbiol.">
        <title>Leifsonia pindariensis sp. nov., isolated from the Pindari glacier of the Indian Himalayas, and emended description of the genus Leifsonia.</title>
        <authorList>
            <person name="Reddy G.S."/>
            <person name="Prabagaran S.R."/>
            <person name="Shivaji S."/>
        </authorList>
    </citation>
    <scope>NUCLEOTIDE SEQUENCE [LARGE SCALE GENOMIC DNA]</scope>
    <source>
        <strain evidence="1 2">PON 10</strain>
    </source>
</reference>
<evidence type="ECO:0000313" key="1">
    <source>
        <dbReference type="EMBL" id="PPL16838.1"/>
    </source>
</evidence>